<dbReference type="InterPro" id="IPR029058">
    <property type="entry name" value="AB_hydrolase_fold"/>
</dbReference>
<organism evidence="3 4">
    <name type="scientific">Kitasatospora cinereorecta</name>
    <dbReference type="NCBI Taxonomy" id="285560"/>
    <lineage>
        <taxon>Bacteria</taxon>
        <taxon>Bacillati</taxon>
        <taxon>Actinomycetota</taxon>
        <taxon>Actinomycetes</taxon>
        <taxon>Kitasatosporales</taxon>
        <taxon>Streptomycetaceae</taxon>
        <taxon>Kitasatospora</taxon>
    </lineage>
</organism>
<keyword evidence="4" id="KW-1185">Reference proteome</keyword>
<proteinExistence type="predicted"/>
<dbReference type="EMBL" id="JBHSOC010000005">
    <property type="protein sequence ID" value="MFC5640669.1"/>
    <property type="molecule type" value="Genomic_DNA"/>
</dbReference>
<dbReference type="InterPro" id="IPR000073">
    <property type="entry name" value="AB_hydrolase_1"/>
</dbReference>
<protein>
    <submittedName>
        <fullName evidence="3">Esterase/lipase family protein</fullName>
    </submittedName>
</protein>
<feature type="compositionally biased region" description="Low complexity" evidence="1">
    <location>
        <begin position="52"/>
        <end position="68"/>
    </location>
</feature>
<evidence type="ECO:0000256" key="1">
    <source>
        <dbReference type="SAM" id="MobiDB-lite"/>
    </source>
</evidence>
<dbReference type="PANTHER" id="PTHR37946:SF1">
    <property type="entry name" value="SLL1969 PROTEIN"/>
    <property type="match status" value="1"/>
</dbReference>
<reference evidence="4" key="1">
    <citation type="journal article" date="2019" name="Int. J. Syst. Evol. Microbiol.">
        <title>The Global Catalogue of Microorganisms (GCM) 10K type strain sequencing project: providing services to taxonomists for standard genome sequencing and annotation.</title>
        <authorList>
            <consortium name="The Broad Institute Genomics Platform"/>
            <consortium name="The Broad Institute Genome Sequencing Center for Infectious Disease"/>
            <person name="Wu L."/>
            <person name="Ma J."/>
        </authorList>
    </citation>
    <scope>NUCLEOTIDE SEQUENCE [LARGE SCALE GENOMIC DNA]</scope>
    <source>
        <strain evidence="4">CGMCC 4.1622</strain>
    </source>
</reference>
<evidence type="ECO:0000313" key="4">
    <source>
        <dbReference type="Proteomes" id="UP001596066"/>
    </source>
</evidence>
<dbReference type="Pfam" id="PF00561">
    <property type="entry name" value="Abhydrolase_1"/>
    <property type="match status" value="1"/>
</dbReference>
<evidence type="ECO:0000259" key="2">
    <source>
        <dbReference type="Pfam" id="PF00561"/>
    </source>
</evidence>
<dbReference type="RefSeq" id="WP_346142416.1">
    <property type="nucleotide sequence ID" value="NZ_BAAAUA010000009.1"/>
</dbReference>
<accession>A0ABW0V724</accession>
<sequence>MTVPFEGPTTPLHSTTPLRSAAARRAAAALRGAGTEAAALAHHLIRYPTGIGDPADAPGATTAAGTGTVAERPTCPPRPVTAPLHHDPVLLLHGLADNRAVFTPLLRALHRSGWTHLHALTYSPLPGDVRSAAALLARHVEWAARAHPGRPVVLVGHSLGGLIARYYVQRLGGDGLVPHVVTLATPHQGTDVARLPTPFPITRQLRPGSDLMAELRLPAPRCRTRFTALRAELDELVIPRRSAALHHPDLRTDNLLITGVGHVALPVHPAAIAAVRHALESTGELTDRHAC</sequence>
<dbReference type="Proteomes" id="UP001596066">
    <property type="component" value="Unassembled WGS sequence"/>
</dbReference>
<dbReference type="Gene3D" id="3.40.50.1820">
    <property type="entry name" value="alpha/beta hydrolase"/>
    <property type="match status" value="1"/>
</dbReference>
<feature type="domain" description="AB hydrolase-1" evidence="2">
    <location>
        <begin position="88"/>
        <end position="193"/>
    </location>
</feature>
<dbReference type="SUPFAM" id="SSF53474">
    <property type="entry name" value="alpha/beta-Hydrolases"/>
    <property type="match status" value="1"/>
</dbReference>
<gene>
    <name evidence="3" type="ORF">ACFPZF_04780</name>
</gene>
<name>A0ABW0V724_9ACTN</name>
<dbReference type="PANTHER" id="PTHR37946">
    <property type="entry name" value="SLL1969 PROTEIN"/>
    <property type="match status" value="1"/>
</dbReference>
<evidence type="ECO:0000313" key="3">
    <source>
        <dbReference type="EMBL" id="MFC5640669.1"/>
    </source>
</evidence>
<feature type="region of interest" description="Disordered" evidence="1">
    <location>
        <begin position="52"/>
        <end position="73"/>
    </location>
</feature>
<comment type="caution">
    <text evidence="3">The sequence shown here is derived from an EMBL/GenBank/DDBJ whole genome shotgun (WGS) entry which is preliminary data.</text>
</comment>